<name>A0A832LVU6_9BACT</name>
<proteinExistence type="predicted"/>
<organism evidence="2">
    <name type="scientific">Caldimicrobium thiodismutans</name>
    <dbReference type="NCBI Taxonomy" id="1653476"/>
    <lineage>
        <taxon>Bacteria</taxon>
        <taxon>Pseudomonadati</taxon>
        <taxon>Thermodesulfobacteriota</taxon>
        <taxon>Thermodesulfobacteria</taxon>
        <taxon>Thermodesulfobacteriales</taxon>
        <taxon>Thermodesulfobacteriaceae</taxon>
        <taxon>Caldimicrobium</taxon>
    </lineage>
</organism>
<comment type="caution">
    <text evidence="2">The sequence shown here is derived from an EMBL/GenBank/DDBJ whole genome shotgun (WGS) entry which is preliminary data.</text>
</comment>
<dbReference type="EMBL" id="DSZU01000024">
    <property type="protein sequence ID" value="HGV54714.1"/>
    <property type="molecule type" value="Genomic_DNA"/>
</dbReference>
<dbReference type="AlphaFoldDB" id="A0A832LVU6"/>
<gene>
    <name evidence="2" type="ORF">ENT73_01320</name>
</gene>
<evidence type="ECO:0000256" key="1">
    <source>
        <dbReference type="SAM" id="Phobius"/>
    </source>
</evidence>
<keyword evidence="1" id="KW-1133">Transmembrane helix</keyword>
<evidence type="ECO:0000313" key="2">
    <source>
        <dbReference type="EMBL" id="HGV54714.1"/>
    </source>
</evidence>
<accession>A0A832LVU6</accession>
<reference evidence="2" key="1">
    <citation type="journal article" date="2020" name="mSystems">
        <title>Genome- and Community-Level Interaction Insights into Carbon Utilization and Element Cycling Functions of Hydrothermarchaeota in Hydrothermal Sediment.</title>
        <authorList>
            <person name="Zhou Z."/>
            <person name="Liu Y."/>
            <person name="Xu W."/>
            <person name="Pan J."/>
            <person name="Luo Z.H."/>
            <person name="Li M."/>
        </authorList>
    </citation>
    <scope>NUCLEOTIDE SEQUENCE [LARGE SCALE GENOMIC DNA]</scope>
    <source>
        <strain evidence="2">SpSt-605</strain>
    </source>
</reference>
<keyword evidence="1" id="KW-0812">Transmembrane</keyword>
<protein>
    <submittedName>
        <fullName evidence="2">Uncharacterized protein</fullName>
    </submittedName>
</protein>
<sequence length="82" mass="9334">MGRSKFLIISILIAVAIFYTGANMYSKPSKELPEFKDVRRETLQFITYYERLRLLPSEEALLKRALSQLKAPCCAESSALTC</sequence>
<feature type="transmembrane region" description="Helical" evidence="1">
    <location>
        <begin position="6"/>
        <end position="26"/>
    </location>
</feature>
<keyword evidence="1" id="KW-0472">Membrane</keyword>